<reference evidence="1 2" key="1">
    <citation type="submission" date="2016-11" db="EMBL/GenBank/DDBJ databases">
        <authorList>
            <person name="Jaros S."/>
            <person name="Januszkiewicz K."/>
            <person name="Wedrychowicz H."/>
        </authorList>
    </citation>
    <scope>NUCLEOTIDE SEQUENCE [LARGE SCALE GENOMIC DNA]</scope>
    <source>
        <strain evidence="1 2">DSM 17477</strain>
    </source>
</reference>
<accession>A0A1M6FZG6</accession>
<dbReference type="EMBL" id="FQZL01000009">
    <property type="protein sequence ID" value="SHJ03066.1"/>
    <property type="molecule type" value="Genomic_DNA"/>
</dbReference>
<name>A0A1M6FZG6_9FIRM</name>
<organism evidence="1 2">
    <name type="scientific">Dethiosulfatibacter aminovorans DSM 17477</name>
    <dbReference type="NCBI Taxonomy" id="1121476"/>
    <lineage>
        <taxon>Bacteria</taxon>
        <taxon>Bacillati</taxon>
        <taxon>Bacillota</taxon>
        <taxon>Tissierellia</taxon>
        <taxon>Dethiosulfatibacter</taxon>
    </lineage>
</organism>
<gene>
    <name evidence="1" type="ORF">SAMN02745751_01599</name>
</gene>
<keyword evidence="2" id="KW-1185">Reference proteome</keyword>
<protein>
    <submittedName>
        <fullName evidence="1">Uncharacterized protein</fullName>
    </submittedName>
</protein>
<dbReference type="RefSeq" id="WP_073049056.1">
    <property type="nucleotide sequence ID" value="NZ_FQZL01000009.1"/>
</dbReference>
<dbReference type="AlphaFoldDB" id="A0A1M6FZG6"/>
<proteinExistence type="predicted"/>
<evidence type="ECO:0000313" key="2">
    <source>
        <dbReference type="Proteomes" id="UP000184052"/>
    </source>
</evidence>
<sequence>MAKGERRQKRFEESISLIDTKKSNGDKLRPDGQAQACRDLLYLNDEDREQFFGGNYYKEIKEKISQKDKRNSKVIKEYSDYINALRNYLEENSVDTNRYYKIIRIMGTLKDDMIWTKLFENEPVLFKDVQLSRSPSNSNHFEIDFNNEDDYKILLKILPFLDYSDNLKEIGYIFNRIVKNCKFTDNQSQLLELLRAGKDNPEDYLFYSCPRKRESISEIRKALYYFESDMADELGWEYDRVRKVFDGLCKKLCNKYKKINLN</sequence>
<evidence type="ECO:0000313" key="1">
    <source>
        <dbReference type="EMBL" id="SHJ03066.1"/>
    </source>
</evidence>
<dbReference type="Proteomes" id="UP000184052">
    <property type="component" value="Unassembled WGS sequence"/>
</dbReference>